<dbReference type="InterPro" id="IPR000182">
    <property type="entry name" value="GNAT_dom"/>
</dbReference>
<sequence>MTVADGASFTVRPARPEEDAAIASLVVEGFLDKFHPTFGRKMDRSIRIMEDWVRLERTCAGACSLVIDSGTEIAATLGIREHGADDLALSRELWRSLRRHLGLLYAWRAALLLSYPRHEIRPSEAYVERLVVAPAYRRSGMARTLLRAAQDWGRENGKDTLGLQVSGNNFPALRLYESLGFRETSRQRSLITGVALGIREWLYLEKPV</sequence>
<dbReference type="AlphaFoldDB" id="A0A4R1BJB9"/>
<reference evidence="3 4" key="1">
    <citation type="submission" date="2019-03" db="EMBL/GenBank/DDBJ databases">
        <title>Whole genome sequence of a novel Rubrobacter taiwanensis strain, isolated from Yellowstone National Park.</title>
        <authorList>
            <person name="Freed S."/>
            <person name="Ramaley R.F."/>
            <person name="Kyndt J.A."/>
        </authorList>
    </citation>
    <scope>NUCLEOTIDE SEQUENCE [LARGE SCALE GENOMIC DNA]</scope>
    <source>
        <strain evidence="3 4">Yellowstone</strain>
    </source>
</reference>
<evidence type="ECO:0000313" key="4">
    <source>
        <dbReference type="Proteomes" id="UP000295244"/>
    </source>
</evidence>
<dbReference type="Pfam" id="PF00583">
    <property type="entry name" value="Acetyltransf_1"/>
    <property type="match status" value="1"/>
</dbReference>
<dbReference type="OrthoDB" id="273614at2"/>
<name>A0A4R1BJB9_9ACTN</name>
<dbReference type="PANTHER" id="PTHR13947:SF37">
    <property type="entry name" value="LD18367P"/>
    <property type="match status" value="1"/>
</dbReference>
<dbReference type="SUPFAM" id="SSF55729">
    <property type="entry name" value="Acyl-CoA N-acyltransferases (Nat)"/>
    <property type="match status" value="1"/>
</dbReference>
<dbReference type="RefSeq" id="WP_132690573.1">
    <property type="nucleotide sequence ID" value="NZ_SKBU01000014.1"/>
</dbReference>
<keyword evidence="1 3" id="KW-0808">Transferase</keyword>
<feature type="domain" description="N-acetyltransferase" evidence="2">
    <location>
        <begin position="9"/>
        <end position="205"/>
    </location>
</feature>
<protein>
    <submittedName>
        <fullName evidence="3">GNAT family N-acetyltransferase</fullName>
    </submittedName>
</protein>
<evidence type="ECO:0000313" key="3">
    <source>
        <dbReference type="EMBL" id="TCJ17384.1"/>
    </source>
</evidence>
<dbReference type="InterPro" id="IPR016181">
    <property type="entry name" value="Acyl_CoA_acyltransferase"/>
</dbReference>
<dbReference type="InterPro" id="IPR050769">
    <property type="entry name" value="NAT_camello-type"/>
</dbReference>
<evidence type="ECO:0000256" key="1">
    <source>
        <dbReference type="ARBA" id="ARBA00022679"/>
    </source>
</evidence>
<dbReference type="EMBL" id="SKBU01000014">
    <property type="protein sequence ID" value="TCJ17384.1"/>
    <property type="molecule type" value="Genomic_DNA"/>
</dbReference>
<dbReference type="GO" id="GO:0008080">
    <property type="term" value="F:N-acetyltransferase activity"/>
    <property type="evidence" value="ECO:0007669"/>
    <property type="project" value="InterPro"/>
</dbReference>
<dbReference type="PANTHER" id="PTHR13947">
    <property type="entry name" value="GNAT FAMILY N-ACETYLTRANSFERASE"/>
    <property type="match status" value="1"/>
</dbReference>
<dbReference type="Proteomes" id="UP000295244">
    <property type="component" value="Unassembled WGS sequence"/>
</dbReference>
<proteinExistence type="predicted"/>
<comment type="caution">
    <text evidence="3">The sequence shown here is derived from an EMBL/GenBank/DDBJ whole genome shotgun (WGS) entry which is preliminary data.</text>
</comment>
<dbReference type="PROSITE" id="PS51186">
    <property type="entry name" value="GNAT"/>
    <property type="match status" value="1"/>
</dbReference>
<accession>A0A4R1BJB9</accession>
<dbReference type="Gene3D" id="3.40.630.30">
    <property type="match status" value="1"/>
</dbReference>
<gene>
    <name evidence="3" type="ORF">E0L93_07595</name>
</gene>
<dbReference type="CDD" id="cd04301">
    <property type="entry name" value="NAT_SF"/>
    <property type="match status" value="1"/>
</dbReference>
<evidence type="ECO:0000259" key="2">
    <source>
        <dbReference type="PROSITE" id="PS51186"/>
    </source>
</evidence>
<organism evidence="3 4">
    <name type="scientific">Rubrobacter taiwanensis</name>
    <dbReference type="NCBI Taxonomy" id="185139"/>
    <lineage>
        <taxon>Bacteria</taxon>
        <taxon>Bacillati</taxon>
        <taxon>Actinomycetota</taxon>
        <taxon>Rubrobacteria</taxon>
        <taxon>Rubrobacterales</taxon>
        <taxon>Rubrobacteraceae</taxon>
        <taxon>Rubrobacter</taxon>
    </lineage>
</organism>
<keyword evidence="4" id="KW-1185">Reference proteome</keyword>